<feature type="compositionally biased region" description="Low complexity" evidence="1">
    <location>
        <begin position="844"/>
        <end position="859"/>
    </location>
</feature>
<protein>
    <submittedName>
        <fullName evidence="2">Uncharacterized protein</fullName>
    </submittedName>
</protein>
<proteinExistence type="predicted"/>
<accession>A0AA38HDQ0</accession>
<evidence type="ECO:0000256" key="1">
    <source>
        <dbReference type="SAM" id="MobiDB-lite"/>
    </source>
</evidence>
<gene>
    <name evidence="2" type="ORF">MKK02DRAFT_31884</name>
</gene>
<dbReference type="AlphaFoldDB" id="A0AA38HDQ0"/>
<feature type="region of interest" description="Disordered" evidence="1">
    <location>
        <begin position="703"/>
        <end position="735"/>
    </location>
</feature>
<keyword evidence="3" id="KW-1185">Reference proteome</keyword>
<feature type="region of interest" description="Disordered" evidence="1">
    <location>
        <begin position="354"/>
        <end position="455"/>
    </location>
</feature>
<organism evidence="2 3">
    <name type="scientific">Dioszegia hungarica</name>
    <dbReference type="NCBI Taxonomy" id="4972"/>
    <lineage>
        <taxon>Eukaryota</taxon>
        <taxon>Fungi</taxon>
        <taxon>Dikarya</taxon>
        <taxon>Basidiomycota</taxon>
        <taxon>Agaricomycotina</taxon>
        <taxon>Tremellomycetes</taxon>
        <taxon>Tremellales</taxon>
        <taxon>Bulleribasidiaceae</taxon>
        <taxon>Dioszegia</taxon>
    </lineage>
</organism>
<dbReference type="RefSeq" id="XP_052948225.1">
    <property type="nucleotide sequence ID" value="XM_053088394.1"/>
</dbReference>
<dbReference type="EMBL" id="JAKWFO010000003">
    <property type="protein sequence ID" value="KAI9638448.1"/>
    <property type="molecule type" value="Genomic_DNA"/>
</dbReference>
<evidence type="ECO:0000313" key="3">
    <source>
        <dbReference type="Proteomes" id="UP001164286"/>
    </source>
</evidence>
<name>A0AA38HDQ0_9TREE</name>
<feature type="compositionally biased region" description="Gly residues" evidence="1">
    <location>
        <begin position="834"/>
        <end position="843"/>
    </location>
</feature>
<feature type="compositionally biased region" description="Basic and acidic residues" evidence="1">
    <location>
        <begin position="368"/>
        <end position="391"/>
    </location>
</feature>
<evidence type="ECO:0000313" key="2">
    <source>
        <dbReference type="EMBL" id="KAI9638448.1"/>
    </source>
</evidence>
<feature type="compositionally biased region" description="Basic and acidic residues" evidence="1">
    <location>
        <begin position="443"/>
        <end position="454"/>
    </location>
</feature>
<feature type="compositionally biased region" description="Low complexity" evidence="1">
    <location>
        <begin position="867"/>
        <end position="886"/>
    </location>
</feature>
<dbReference type="GeneID" id="77727599"/>
<dbReference type="Proteomes" id="UP001164286">
    <property type="component" value="Unassembled WGS sequence"/>
</dbReference>
<sequence length="919" mass="100086">MKVTRDRQRRLISVTQPGYIDTLLARFPSSTSREFATPMAHTTDNLSSEASPLTPYQQIVVQPNLSRLGVCSGLELYHLQSYAQYARMLSDVHGSRFNSPVPIPWNNGTVSPSQIFAPPPSEVSTFSGISGLTTSSGTTLGSGSSVSSDGSDASSMASFLSFGSVVSHEAPLASYVPSNAGSSTSSDSTVVPVVIHPVATRGTLSSPHSVKSSESGVTRNTKVRHLRVAKIKATGTLMVPPCVRCLANGTPCYWSPDSAGCAECTAHARLCSFGSHKRRRTGYSPIWAYEESFVPSVNGPGQSTKGQLEAEFAAKVAIPGEDDELLGIAAPDGMVWSEEEEKFVRIEEELVDYDETPEENFTPGGADPMDKDDKMLGLERGHESRVEDAEKNAGQGQQDVGEVKDKGESGVQAAPMAEGTSADGSKLGAKAKEGGDAGSKISASEEAKRRKEAASLKAKKAKADAAVALKMAREAEEEASAAEADSKVADKREAAEKLEEYRDKIKSKWDGKPEELGEWGKLRNKCRFCWKTKDNTGHTCYCNWPKTGWAPWAFQNGLRWHNGGWYRWGVFLCDGGSDVRQEWEIVEALQMWDGNPHAEKFWTKFQEERYHSNPEMMMEWVEIAHNPIRFAEEANRWRQLGYELVKFPKDRAVKGWRAWPNPPGHEDKEYMKEVDEKKAKAGKQGVEKAVVKEAVKPNMVWKAIPTGPSSERSTHQAPPHLKREFEGPQAAQGDYIKKPRNGIYQQRGMVTPQNVPWRKVNGVAYALEGRQMGDPRPEIQQGGLSHEQGGPGFQHGEPVYHQGRPGFQHGEPVGYHQGGPGFQHGGQQQSGPGYHQGGLGYQQGGQVFPQGRPVFQQGGQQQGGQGYQQAGPSQGGLSPRGQVYQRGGNGGGNMPQNGAYEGNTNRGFAPVPGRGGFGW</sequence>
<comment type="caution">
    <text evidence="2">The sequence shown here is derived from an EMBL/GenBank/DDBJ whole genome shotgun (WGS) entry which is preliminary data.</text>
</comment>
<feature type="region of interest" description="Disordered" evidence="1">
    <location>
        <begin position="773"/>
        <end position="919"/>
    </location>
</feature>
<reference evidence="2" key="1">
    <citation type="journal article" date="2022" name="G3 (Bethesda)">
        <title>High quality genome of the basidiomycete yeast Dioszegia hungarica PDD-24b-2 isolated from cloud water.</title>
        <authorList>
            <person name="Jarrige D."/>
            <person name="Haridas S."/>
            <person name="Bleykasten-Grosshans C."/>
            <person name="Joly M."/>
            <person name="Nadalig T."/>
            <person name="Sancelme M."/>
            <person name="Vuilleumier S."/>
            <person name="Grigoriev I.V."/>
            <person name="Amato P."/>
            <person name="Bringel F."/>
        </authorList>
    </citation>
    <scope>NUCLEOTIDE SEQUENCE</scope>
    <source>
        <strain evidence="2">PDD-24b-2</strain>
    </source>
</reference>